<dbReference type="Proteomes" id="UP000324222">
    <property type="component" value="Unassembled WGS sequence"/>
</dbReference>
<dbReference type="AlphaFoldDB" id="A0A5B7E7X2"/>
<dbReference type="InterPro" id="IPR036291">
    <property type="entry name" value="NAD(P)-bd_dom_sf"/>
</dbReference>
<proteinExistence type="predicted"/>
<sequence>MSITNTTTTTTTAAAVTFTKLIIGCNNDVSKIFCFTLLFYEDRKCRLQTVDRSKTFIITVCLVRRNNRPLAQLVHKGHTPETSISFPAPRHQASILWHKLDWALVRQTGATLTAQDAAIEEAGTVVVAVGRDHYDHLPLSLLQGKILIDVSNNTERRKGPHYRSNAEYLQGLVQDGKVVKGFNVLSAYALENGGLQGSKEVSVEGAQGRKERA</sequence>
<evidence type="ECO:0000313" key="1">
    <source>
        <dbReference type="EMBL" id="MPC30151.1"/>
    </source>
</evidence>
<gene>
    <name evidence="1" type="primary">STEAP4</name>
    <name evidence="1" type="ORF">E2C01_023410</name>
</gene>
<dbReference type="OrthoDB" id="550646at2759"/>
<dbReference type="PANTHER" id="PTHR14239">
    <property type="entry name" value="DUDULIN-RELATED"/>
    <property type="match status" value="1"/>
</dbReference>
<dbReference type="InterPro" id="IPR051267">
    <property type="entry name" value="STEAP_metalloreductase"/>
</dbReference>
<keyword evidence="2" id="KW-1185">Reference proteome</keyword>
<dbReference type="GO" id="GO:0008823">
    <property type="term" value="F:cupric reductase (NADH) activity"/>
    <property type="evidence" value="ECO:0007669"/>
    <property type="project" value="TreeGrafter"/>
</dbReference>
<dbReference type="EMBL" id="VSRR010002202">
    <property type="protein sequence ID" value="MPC30151.1"/>
    <property type="molecule type" value="Genomic_DNA"/>
</dbReference>
<dbReference type="GO" id="GO:0005886">
    <property type="term" value="C:plasma membrane"/>
    <property type="evidence" value="ECO:0007669"/>
    <property type="project" value="TreeGrafter"/>
</dbReference>
<accession>A0A5B7E7X2</accession>
<comment type="caution">
    <text evidence="1">The sequence shown here is derived from an EMBL/GenBank/DDBJ whole genome shotgun (WGS) entry which is preliminary data.</text>
</comment>
<dbReference type="PANTHER" id="PTHR14239:SF0">
    <property type="entry name" value="F420-DEPENDENT NADP REDUCTASE"/>
    <property type="match status" value="1"/>
</dbReference>
<protein>
    <submittedName>
        <fullName evidence="1">Metalloreductase STEAP4</fullName>
    </submittedName>
</protein>
<evidence type="ECO:0000313" key="2">
    <source>
        <dbReference type="Proteomes" id="UP000324222"/>
    </source>
</evidence>
<name>A0A5B7E7X2_PORTR</name>
<organism evidence="1 2">
    <name type="scientific">Portunus trituberculatus</name>
    <name type="common">Swimming crab</name>
    <name type="synonym">Neptunus trituberculatus</name>
    <dbReference type="NCBI Taxonomy" id="210409"/>
    <lineage>
        <taxon>Eukaryota</taxon>
        <taxon>Metazoa</taxon>
        <taxon>Ecdysozoa</taxon>
        <taxon>Arthropoda</taxon>
        <taxon>Crustacea</taxon>
        <taxon>Multicrustacea</taxon>
        <taxon>Malacostraca</taxon>
        <taxon>Eumalacostraca</taxon>
        <taxon>Eucarida</taxon>
        <taxon>Decapoda</taxon>
        <taxon>Pleocyemata</taxon>
        <taxon>Brachyura</taxon>
        <taxon>Eubrachyura</taxon>
        <taxon>Portunoidea</taxon>
        <taxon>Portunidae</taxon>
        <taxon>Portuninae</taxon>
        <taxon>Portunus</taxon>
    </lineage>
</organism>
<dbReference type="Gene3D" id="3.40.50.720">
    <property type="entry name" value="NAD(P)-binding Rossmann-like Domain"/>
    <property type="match status" value="1"/>
</dbReference>
<dbReference type="GO" id="GO:0052851">
    <property type="term" value="F:ferric-chelate reductase (NADPH) activity"/>
    <property type="evidence" value="ECO:0007669"/>
    <property type="project" value="TreeGrafter"/>
</dbReference>
<dbReference type="GO" id="GO:0015677">
    <property type="term" value="P:copper ion import"/>
    <property type="evidence" value="ECO:0007669"/>
    <property type="project" value="TreeGrafter"/>
</dbReference>
<dbReference type="SUPFAM" id="SSF51735">
    <property type="entry name" value="NAD(P)-binding Rossmann-fold domains"/>
    <property type="match status" value="1"/>
</dbReference>
<reference evidence="1 2" key="1">
    <citation type="submission" date="2019-05" db="EMBL/GenBank/DDBJ databases">
        <title>Another draft genome of Portunus trituberculatus and its Hox gene families provides insights of decapod evolution.</title>
        <authorList>
            <person name="Jeong J.-H."/>
            <person name="Song I."/>
            <person name="Kim S."/>
            <person name="Choi T."/>
            <person name="Kim D."/>
            <person name="Ryu S."/>
            <person name="Kim W."/>
        </authorList>
    </citation>
    <scope>NUCLEOTIDE SEQUENCE [LARGE SCALE GENOMIC DNA]</scope>
    <source>
        <tissue evidence="1">Muscle</tissue>
    </source>
</reference>
<dbReference type="GO" id="GO:0005768">
    <property type="term" value="C:endosome"/>
    <property type="evidence" value="ECO:0007669"/>
    <property type="project" value="TreeGrafter"/>
</dbReference>